<protein>
    <submittedName>
        <fullName evidence="1">Uncharacterized protein</fullName>
    </submittedName>
</protein>
<name>A0A2H3DM46_ARMGA</name>
<proteinExistence type="predicted"/>
<accession>A0A2H3DM46</accession>
<dbReference type="InParanoid" id="A0A2H3DM46"/>
<organism evidence="1 2">
    <name type="scientific">Armillaria gallica</name>
    <name type="common">Bulbous honey fungus</name>
    <name type="synonym">Armillaria bulbosa</name>
    <dbReference type="NCBI Taxonomy" id="47427"/>
    <lineage>
        <taxon>Eukaryota</taxon>
        <taxon>Fungi</taxon>
        <taxon>Dikarya</taxon>
        <taxon>Basidiomycota</taxon>
        <taxon>Agaricomycotina</taxon>
        <taxon>Agaricomycetes</taxon>
        <taxon>Agaricomycetidae</taxon>
        <taxon>Agaricales</taxon>
        <taxon>Marasmiineae</taxon>
        <taxon>Physalacriaceae</taxon>
        <taxon>Armillaria</taxon>
    </lineage>
</organism>
<dbReference type="AlphaFoldDB" id="A0A2H3DM46"/>
<dbReference type="EMBL" id="KZ293650">
    <property type="protein sequence ID" value="PBK96311.1"/>
    <property type="molecule type" value="Genomic_DNA"/>
</dbReference>
<dbReference type="Proteomes" id="UP000217790">
    <property type="component" value="Unassembled WGS sequence"/>
</dbReference>
<reference evidence="2" key="1">
    <citation type="journal article" date="2017" name="Nat. Ecol. Evol.">
        <title>Genome expansion and lineage-specific genetic innovations in the forest pathogenic fungi Armillaria.</title>
        <authorList>
            <person name="Sipos G."/>
            <person name="Prasanna A.N."/>
            <person name="Walter M.C."/>
            <person name="O'Connor E."/>
            <person name="Balint B."/>
            <person name="Krizsan K."/>
            <person name="Kiss B."/>
            <person name="Hess J."/>
            <person name="Varga T."/>
            <person name="Slot J."/>
            <person name="Riley R."/>
            <person name="Boka B."/>
            <person name="Rigling D."/>
            <person name="Barry K."/>
            <person name="Lee J."/>
            <person name="Mihaltcheva S."/>
            <person name="LaButti K."/>
            <person name="Lipzen A."/>
            <person name="Waldron R."/>
            <person name="Moloney N.M."/>
            <person name="Sperisen C."/>
            <person name="Kredics L."/>
            <person name="Vagvoelgyi C."/>
            <person name="Patrignani A."/>
            <person name="Fitzpatrick D."/>
            <person name="Nagy I."/>
            <person name="Doyle S."/>
            <person name="Anderson J.B."/>
            <person name="Grigoriev I.V."/>
            <person name="Gueldener U."/>
            <person name="Muensterkoetter M."/>
            <person name="Nagy L.G."/>
        </authorList>
    </citation>
    <scope>NUCLEOTIDE SEQUENCE [LARGE SCALE GENOMIC DNA]</scope>
    <source>
        <strain evidence="2">Ar21-2</strain>
    </source>
</reference>
<sequence length="191" mass="21080">MSTMFRPSSTIIPQINVQHMSKGYAALHSKRPQFCGHIGTYNSYRFPEPWKVLHYFNSDSHGPSPSVTASRYSNDANSPFASNNISFASIDYNATIFSGDARNIPLTTGLIHSSSTSSTSYAIQPDTIPILDHSSYGYFTQYPNPFLNSPYTGPPGGAKNGGFEYQDHGNAMYAELRKAWSGLYRSIARIS</sequence>
<dbReference type="OMA" id="YAIQPDT"/>
<dbReference type="OrthoDB" id="3010971at2759"/>
<evidence type="ECO:0000313" key="2">
    <source>
        <dbReference type="Proteomes" id="UP000217790"/>
    </source>
</evidence>
<gene>
    <name evidence="1" type="ORF">ARMGADRAFT_1076494</name>
</gene>
<keyword evidence="2" id="KW-1185">Reference proteome</keyword>
<evidence type="ECO:0000313" key="1">
    <source>
        <dbReference type="EMBL" id="PBK96311.1"/>
    </source>
</evidence>